<evidence type="ECO:0000256" key="1">
    <source>
        <dbReference type="SAM" id="MobiDB-lite"/>
    </source>
</evidence>
<accession>A0A226DDF1</accession>
<gene>
    <name evidence="2" type="ORF">Fcan01_22397</name>
</gene>
<proteinExistence type="predicted"/>
<dbReference type="EMBL" id="LNIX01000024">
    <property type="protein sequence ID" value="OXA42864.1"/>
    <property type="molecule type" value="Genomic_DNA"/>
</dbReference>
<feature type="compositionally biased region" description="Basic and acidic residues" evidence="1">
    <location>
        <begin position="250"/>
        <end position="263"/>
    </location>
</feature>
<sequence length="263" mass="29658">QSFELENSPFVVVEFCHDKTVGIVHEKWITKVENNTYAYWPPFWKDNRKLKKGVLSGEVLNPTSWRLSVRRCPPEACTPRKGSRNQSSDEDGVEADMDSGDEGYPKLVLVGASRTTSATEKNQVATSSQNSSANSLPRRPIIPVGLANEESLSKASTPRSSLPFAIRRARPMHDDDAFETQMIRKVDFLTASVIHLNDSVQLLLNRQTNTQNTSSTRTRQFNLPITNIEDWKALEEKLKLGDKTLPPENNDDKHVRINDVRAK</sequence>
<feature type="non-terminal residue" evidence="2">
    <location>
        <position position="1"/>
    </location>
</feature>
<dbReference type="AlphaFoldDB" id="A0A226DDF1"/>
<reference evidence="2 3" key="1">
    <citation type="submission" date="2015-12" db="EMBL/GenBank/DDBJ databases">
        <title>The genome of Folsomia candida.</title>
        <authorList>
            <person name="Faddeeva A."/>
            <person name="Derks M.F."/>
            <person name="Anvar Y."/>
            <person name="Smit S."/>
            <person name="Van Straalen N."/>
            <person name="Roelofs D."/>
        </authorList>
    </citation>
    <scope>NUCLEOTIDE SEQUENCE [LARGE SCALE GENOMIC DNA]</scope>
    <source>
        <strain evidence="2 3">VU population</strain>
        <tissue evidence="2">Whole body</tissue>
    </source>
</reference>
<name>A0A226DDF1_FOLCA</name>
<comment type="caution">
    <text evidence="2">The sequence shown here is derived from an EMBL/GenBank/DDBJ whole genome shotgun (WGS) entry which is preliminary data.</text>
</comment>
<feature type="region of interest" description="Disordered" evidence="1">
    <location>
        <begin position="73"/>
        <end position="139"/>
    </location>
</feature>
<feature type="compositionally biased region" description="Acidic residues" evidence="1">
    <location>
        <begin position="88"/>
        <end position="101"/>
    </location>
</feature>
<keyword evidence="3" id="KW-1185">Reference proteome</keyword>
<feature type="region of interest" description="Disordered" evidence="1">
    <location>
        <begin position="241"/>
        <end position="263"/>
    </location>
</feature>
<dbReference type="Proteomes" id="UP000198287">
    <property type="component" value="Unassembled WGS sequence"/>
</dbReference>
<organism evidence="2 3">
    <name type="scientific">Folsomia candida</name>
    <name type="common">Springtail</name>
    <dbReference type="NCBI Taxonomy" id="158441"/>
    <lineage>
        <taxon>Eukaryota</taxon>
        <taxon>Metazoa</taxon>
        <taxon>Ecdysozoa</taxon>
        <taxon>Arthropoda</taxon>
        <taxon>Hexapoda</taxon>
        <taxon>Collembola</taxon>
        <taxon>Entomobryomorpha</taxon>
        <taxon>Isotomoidea</taxon>
        <taxon>Isotomidae</taxon>
        <taxon>Proisotominae</taxon>
        <taxon>Folsomia</taxon>
    </lineage>
</organism>
<evidence type="ECO:0000313" key="2">
    <source>
        <dbReference type="EMBL" id="OXA42864.1"/>
    </source>
</evidence>
<protein>
    <submittedName>
        <fullName evidence="2">Uncharacterized protein</fullName>
    </submittedName>
</protein>
<feature type="compositionally biased region" description="Polar residues" evidence="1">
    <location>
        <begin position="113"/>
        <end position="135"/>
    </location>
</feature>
<evidence type="ECO:0000313" key="3">
    <source>
        <dbReference type="Proteomes" id="UP000198287"/>
    </source>
</evidence>